<keyword evidence="2" id="KW-1185">Reference proteome</keyword>
<dbReference type="SUPFAM" id="SSF54427">
    <property type="entry name" value="NTF2-like"/>
    <property type="match status" value="1"/>
</dbReference>
<organism evidence="1 2">
    <name type="scientific">Amycolatopsis nalaikhensis</name>
    <dbReference type="NCBI Taxonomy" id="715472"/>
    <lineage>
        <taxon>Bacteria</taxon>
        <taxon>Bacillati</taxon>
        <taxon>Actinomycetota</taxon>
        <taxon>Actinomycetes</taxon>
        <taxon>Pseudonocardiales</taxon>
        <taxon>Pseudonocardiaceae</taxon>
        <taxon>Amycolatopsis</taxon>
    </lineage>
</organism>
<evidence type="ECO:0008006" key="3">
    <source>
        <dbReference type="Google" id="ProtNLM"/>
    </source>
</evidence>
<dbReference type="InterPro" id="IPR052704">
    <property type="entry name" value="ECF_Sigma-70_Domain"/>
</dbReference>
<dbReference type="PANTHER" id="PTHR30173">
    <property type="entry name" value="SIGMA 19 FACTOR"/>
    <property type="match status" value="1"/>
</dbReference>
<gene>
    <name evidence="1" type="ORF">QP939_00825</name>
</gene>
<proteinExistence type="predicted"/>
<protein>
    <recommendedName>
        <fullName evidence="3">Siderophore-interacting protein</fullName>
    </recommendedName>
</protein>
<evidence type="ECO:0000313" key="1">
    <source>
        <dbReference type="EMBL" id="WIV57277.1"/>
    </source>
</evidence>
<dbReference type="EMBL" id="CP127173">
    <property type="protein sequence ID" value="WIV57277.1"/>
    <property type="molecule type" value="Genomic_DNA"/>
</dbReference>
<dbReference type="Gene3D" id="3.10.450.50">
    <property type="match status" value="1"/>
</dbReference>
<name>A0ABY8XNM7_9PSEU</name>
<dbReference type="RefSeq" id="WP_285454519.1">
    <property type="nucleotide sequence ID" value="NZ_CP127173.1"/>
</dbReference>
<accession>A0ABY8XNM7</accession>
<dbReference type="PANTHER" id="PTHR30173:SF43">
    <property type="entry name" value="ECF RNA POLYMERASE SIGMA FACTOR SIGI-RELATED"/>
    <property type="match status" value="1"/>
</dbReference>
<dbReference type="Proteomes" id="UP001227101">
    <property type="component" value="Chromosome"/>
</dbReference>
<reference evidence="1 2" key="1">
    <citation type="submission" date="2023-06" db="EMBL/GenBank/DDBJ databases">
        <authorList>
            <person name="Oyuntsetseg B."/>
            <person name="Kim S.B."/>
        </authorList>
    </citation>
    <scope>NUCLEOTIDE SEQUENCE [LARGE SCALE GENOMIC DNA]</scope>
    <source>
        <strain evidence="1 2">2-2</strain>
    </source>
</reference>
<dbReference type="InterPro" id="IPR032710">
    <property type="entry name" value="NTF2-like_dom_sf"/>
</dbReference>
<sequence>MTHDRHDEVVRRFAAACRRRDGRALAALLGTDAVATCDGGGLVPGPEKPVRGAEEVARLVLATLGGRADTELAVESVNGRSGLAVRRFSRAVAVVGVETAGGEITALWIVLNPAKLGGWHRR</sequence>
<evidence type="ECO:0000313" key="2">
    <source>
        <dbReference type="Proteomes" id="UP001227101"/>
    </source>
</evidence>